<gene>
    <name evidence="8" type="ORF">DMC30DRAFT_414451</name>
</gene>
<evidence type="ECO:0000256" key="3">
    <source>
        <dbReference type="ARBA" id="ARBA00023239"/>
    </source>
</evidence>
<evidence type="ECO:0000256" key="4">
    <source>
        <dbReference type="ARBA" id="ARBA00023242"/>
    </source>
</evidence>
<reference evidence="8 9" key="1">
    <citation type="submission" date="2019-03" db="EMBL/GenBank/DDBJ databases">
        <title>Rhodosporidium diobovatum UCD-FST 08-225 genome sequencing, assembly, and annotation.</title>
        <authorList>
            <person name="Fakankun I.U."/>
            <person name="Fristensky B."/>
            <person name="Levin D.B."/>
        </authorList>
    </citation>
    <scope>NUCLEOTIDE SEQUENCE [LARGE SCALE GENOMIC DNA]</scope>
    <source>
        <strain evidence="8 9">UCD-FST 08-225</strain>
    </source>
</reference>
<dbReference type="AlphaFoldDB" id="A0A5C5G3F7"/>
<evidence type="ECO:0000256" key="7">
    <source>
        <dbReference type="SAM" id="MobiDB-lite"/>
    </source>
</evidence>
<dbReference type="PANTHER" id="PTHR13522:SF3">
    <property type="entry name" value="U6 SNRNA PHOSPHODIESTERASE 1"/>
    <property type="match status" value="1"/>
</dbReference>
<feature type="region of interest" description="Disordered" evidence="7">
    <location>
        <begin position="75"/>
        <end position="114"/>
    </location>
</feature>
<dbReference type="GO" id="GO:0005634">
    <property type="term" value="C:nucleus"/>
    <property type="evidence" value="ECO:0007669"/>
    <property type="project" value="TreeGrafter"/>
</dbReference>
<evidence type="ECO:0000313" key="8">
    <source>
        <dbReference type="EMBL" id="TNY23106.1"/>
    </source>
</evidence>
<sequence length="277" mass="29966">MSSEPVKKKRKLPALDASFDEAPRSTDSPDLHQGRKRAVPHQRGLWAAHVFLELEPSPGLNKVLRKTIAEATAAAPRGTSVHSLLSPPPSEATASGQHASKDGAEPSLSEASTDTALHLSLSRPLMLQTNQREDLRAAVAKVATAASGFSARYASFGVLENDEKSRRFLGVEIGHGYDSLLVLVRRLDTELARLRLPTYYPEPRFHTSLAWSTSTSLSSSDPPFCDALLADLETRLGKKLRVEGEVFAAEVCVKIGKDTARYRLTGAAEKPGAEETS</sequence>
<dbReference type="InterPro" id="IPR027521">
    <property type="entry name" value="Usb1"/>
</dbReference>
<keyword evidence="4" id="KW-0539">Nucleus</keyword>
<evidence type="ECO:0000256" key="6">
    <source>
        <dbReference type="ARBA" id="ARBA00030030"/>
    </source>
</evidence>
<feature type="region of interest" description="Disordered" evidence="7">
    <location>
        <begin position="1"/>
        <end position="40"/>
    </location>
</feature>
<keyword evidence="1" id="KW-0540">Nuclease</keyword>
<dbReference type="Pfam" id="PF09749">
    <property type="entry name" value="HVSL"/>
    <property type="match status" value="1"/>
</dbReference>
<evidence type="ECO:0000313" key="9">
    <source>
        <dbReference type="Proteomes" id="UP000311382"/>
    </source>
</evidence>
<dbReference type="PANTHER" id="PTHR13522">
    <property type="entry name" value="U6 SNRNA PHOSPHODIESTERASE 1"/>
    <property type="match status" value="1"/>
</dbReference>
<organism evidence="8 9">
    <name type="scientific">Rhodotorula diobovata</name>
    <dbReference type="NCBI Taxonomy" id="5288"/>
    <lineage>
        <taxon>Eukaryota</taxon>
        <taxon>Fungi</taxon>
        <taxon>Dikarya</taxon>
        <taxon>Basidiomycota</taxon>
        <taxon>Pucciniomycotina</taxon>
        <taxon>Microbotryomycetes</taxon>
        <taxon>Sporidiobolales</taxon>
        <taxon>Sporidiobolaceae</taxon>
        <taxon>Rhodotorula</taxon>
    </lineage>
</organism>
<dbReference type="GO" id="GO:0000175">
    <property type="term" value="F:3'-5'-RNA exonuclease activity"/>
    <property type="evidence" value="ECO:0007669"/>
    <property type="project" value="TreeGrafter"/>
</dbReference>
<dbReference type="Gene3D" id="3.90.1140.10">
    <property type="entry name" value="Cyclic phosphodiesterase"/>
    <property type="match status" value="1"/>
</dbReference>
<evidence type="ECO:0000256" key="2">
    <source>
        <dbReference type="ARBA" id="ARBA00022801"/>
    </source>
</evidence>
<keyword evidence="2" id="KW-0378">Hydrolase</keyword>
<dbReference type="OrthoDB" id="49151at2759"/>
<keyword evidence="9" id="KW-1185">Reference proteome</keyword>
<dbReference type="GO" id="GO:0034477">
    <property type="term" value="P:U6 snRNA 3'-end processing"/>
    <property type="evidence" value="ECO:0007669"/>
    <property type="project" value="InterPro"/>
</dbReference>
<accession>A0A5C5G3F7</accession>
<evidence type="ECO:0000256" key="1">
    <source>
        <dbReference type="ARBA" id="ARBA00022722"/>
    </source>
</evidence>
<evidence type="ECO:0000256" key="5">
    <source>
        <dbReference type="ARBA" id="ARBA00029543"/>
    </source>
</evidence>
<protein>
    <recommendedName>
        <fullName evidence="5">U6 snRNA phosphodiesterase 1</fullName>
    </recommendedName>
    <alternativeName>
        <fullName evidence="6">3'-5' RNA exonuclease USB1</fullName>
    </alternativeName>
</protein>
<dbReference type="STRING" id="5288.A0A5C5G3F7"/>
<feature type="compositionally biased region" description="Basic and acidic residues" evidence="7">
    <location>
        <begin position="21"/>
        <end position="33"/>
    </location>
</feature>
<dbReference type="EMBL" id="SOZI01000015">
    <property type="protein sequence ID" value="TNY23106.1"/>
    <property type="molecule type" value="Genomic_DNA"/>
</dbReference>
<dbReference type="Proteomes" id="UP000311382">
    <property type="component" value="Unassembled WGS sequence"/>
</dbReference>
<name>A0A5C5G3F7_9BASI</name>
<comment type="caution">
    <text evidence="8">The sequence shown here is derived from an EMBL/GenBank/DDBJ whole genome shotgun (WGS) entry which is preliminary data.</text>
</comment>
<proteinExistence type="predicted"/>
<dbReference type="GO" id="GO:0016829">
    <property type="term" value="F:lyase activity"/>
    <property type="evidence" value="ECO:0007669"/>
    <property type="project" value="UniProtKB-KW"/>
</dbReference>
<keyword evidence="3" id="KW-0456">Lyase</keyword>